<keyword evidence="4" id="KW-0472">Membrane</keyword>
<reference evidence="6 7" key="1">
    <citation type="journal article" date="2018" name="G3 (Bethesda)">
        <title>A High-Quality Reference Genome for the Invasive Mosquitofish Gambusia affinis Using a Chicago Library.</title>
        <authorList>
            <person name="Hoffberg S.L."/>
            <person name="Troendle N.J."/>
            <person name="Glenn T.C."/>
            <person name="Mahmud O."/>
            <person name="Louha S."/>
            <person name="Chalopin D."/>
            <person name="Bennetzen J.L."/>
            <person name="Mauricio R."/>
        </authorList>
    </citation>
    <scope>NUCLEOTIDE SEQUENCE [LARGE SCALE GENOMIC DNA]</scope>
    <source>
        <strain evidence="6">NE01/NJP1002.9</strain>
        <tissue evidence="6">Muscle</tissue>
    </source>
</reference>
<accession>A0A315W9W7</accession>
<comment type="subcellular location">
    <subcellularLocation>
        <location evidence="2">Cytoplasm</location>
    </subcellularLocation>
    <subcellularLocation>
        <location evidence="1">Membrane</location>
    </subcellularLocation>
</comment>
<evidence type="ECO:0000313" key="6">
    <source>
        <dbReference type="EMBL" id="PWA28648.1"/>
    </source>
</evidence>
<evidence type="ECO:0000256" key="2">
    <source>
        <dbReference type="ARBA" id="ARBA00004496"/>
    </source>
</evidence>
<gene>
    <name evidence="6" type="ORF">CCH79_00019824</name>
</gene>
<dbReference type="PANTHER" id="PTHR15871">
    <property type="entry name" value="PH DOMAIN-CONTAINING PROTEIN"/>
    <property type="match status" value="1"/>
</dbReference>
<protein>
    <recommendedName>
        <fullName evidence="8">Pleckstrin homology domain-containing family O member 1</fullName>
    </recommendedName>
</protein>
<evidence type="ECO:0000256" key="1">
    <source>
        <dbReference type="ARBA" id="ARBA00004370"/>
    </source>
</evidence>
<evidence type="ECO:0000256" key="3">
    <source>
        <dbReference type="ARBA" id="ARBA00022490"/>
    </source>
</evidence>
<dbReference type="AlphaFoldDB" id="A0A315W9W7"/>
<evidence type="ECO:0000256" key="4">
    <source>
        <dbReference type="ARBA" id="ARBA00023136"/>
    </source>
</evidence>
<dbReference type="EMBL" id="NHOQ01000756">
    <property type="protein sequence ID" value="PWA28648.1"/>
    <property type="molecule type" value="Genomic_DNA"/>
</dbReference>
<sequence>MEPGGPSVHDESKSLIWVLDPSEPPLVAVRLNRSTPVHQVSFPMPVFAPVTRTVFPSSRTEQRHTPPAIHFLSTTTPGDGQTAAVGLGQSSGEPAGGVASLPGSLSLRLLNNGCCFHGDRRAEMKLQMIRARTGSGSDPVKELGRADEVLDLSDYERCEEIRKNKSRSKKNHSKFRLQRCSSPGNTVHTWRHLETGVPPVLQVPNQVFLAVSPEEKDSWINILNTAITRAKNRILDEVPAEPQQNRPPIGPVMVDDSQLSHLTRDRVKIPHNRRLPTRGHLLAVVSMTPSFLVLLTKPAVTRFLCFRQASTSSSDGMLTLDLIQEEDSASHKGVASEPPARPGSDCPRSQIDGSLVDRTAESSSKSRSLPYETGPAQTPQPDRRLGGAEKNRCASMDEILNPDLKNQTPIGTGRTAAPLGRLQELIDQKLERTERLLLEVQANAEPGGAKGGKPALDGPRAEAERLLKEAAAAWTQARQVLDEVQELKALYRQLEPGCLNSTKPNRKSLM</sequence>
<evidence type="ECO:0000256" key="5">
    <source>
        <dbReference type="SAM" id="MobiDB-lite"/>
    </source>
</evidence>
<comment type="caution">
    <text evidence="6">The sequence shown here is derived from an EMBL/GenBank/DDBJ whole genome shotgun (WGS) entry which is preliminary data.</text>
</comment>
<name>A0A315W9W7_GAMAF</name>
<evidence type="ECO:0000313" key="7">
    <source>
        <dbReference type="Proteomes" id="UP000250572"/>
    </source>
</evidence>
<dbReference type="GO" id="GO:1901739">
    <property type="term" value="P:regulation of myoblast fusion"/>
    <property type="evidence" value="ECO:0007669"/>
    <property type="project" value="TreeGrafter"/>
</dbReference>
<keyword evidence="7" id="KW-1185">Reference proteome</keyword>
<keyword evidence="3" id="KW-0963">Cytoplasm</keyword>
<proteinExistence type="predicted"/>
<organism evidence="6 7">
    <name type="scientific">Gambusia affinis</name>
    <name type="common">Western mosquitofish</name>
    <name type="synonym">Heterandria affinis</name>
    <dbReference type="NCBI Taxonomy" id="33528"/>
    <lineage>
        <taxon>Eukaryota</taxon>
        <taxon>Metazoa</taxon>
        <taxon>Chordata</taxon>
        <taxon>Craniata</taxon>
        <taxon>Vertebrata</taxon>
        <taxon>Euteleostomi</taxon>
        <taxon>Actinopterygii</taxon>
        <taxon>Neopterygii</taxon>
        <taxon>Teleostei</taxon>
        <taxon>Neoteleostei</taxon>
        <taxon>Acanthomorphata</taxon>
        <taxon>Ovalentaria</taxon>
        <taxon>Atherinomorphae</taxon>
        <taxon>Cyprinodontiformes</taxon>
        <taxon>Poeciliidae</taxon>
        <taxon>Poeciliinae</taxon>
        <taxon>Gambusia</taxon>
    </lineage>
</organism>
<dbReference type="GO" id="GO:0032587">
    <property type="term" value="C:ruffle membrane"/>
    <property type="evidence" value="ECO:0007669"/>
    <property type="project" value="TreeGrafter"/>
</dbReference>
<dbReference type="GO" id="GO:0005737">
    <property type="term" value="C:cytoplasm"/>
    <property type="evidence" value="ECO:0007669"/>
    <property type="project" value="UniProtKB-SubCell"/>
</dbReference>
<dbReference type="Proteomes" id="UP000250572">
    <property type="component" value="Unassembled WGS sequence"/>
</dbReference>
<dbReference type="PANTHER" id="PTHR15871:SF1">
    <property type="entry name" value="PLECKSTRIN HOMOLOGY DOMAIN-CONTAINING FAMILY O MEMBER 1"/>
    <property type="match status" value="1"/>
</dbReference>
<evidence type="ECO:0008006" key="8">
    <source>
        <dbReference type="Google" id="ProtNLM"/>
    </source>
</evidence>
<feature type="region of interest" description="Disordered" evidence="5">
    <location>
        <begin position="328"/>
        <end position="389"/>
    </location>
</feature>
<dbReference type="STRING" id="33528.ENSGAFP00000015263"/>
<dbReference type="InterPro" id="IPR043448">
    <property type="entry name" value="PKHO1/2"/>
</dbReference>
<dbReference type="GO" id="GO:0036195">
    <property type="term" value="C:muscle cell projection membrane"/>
    <property type="evidence" value="ECO:0007669"/>
    <property type="project" value="TreeGrafter"/>
</dbReference>